<dbReference type="VEuPathDB" id="FungiDB:RhiirA1_508357"/>
<evidence type="ECO:0000313" key="1">
    <source>
        <dbReference type="EMBL" id="PKY43098.1"/>
    </source>
</evidence>
<reference evidence="1 2" key="1">
    <citation type="submission" date="2015-10" db="EMBL/GenBank/DDBJ databases">
        <title>Genome analyses suggest a sexual origin of heterokaryosis in a supposedly ancient asexual fungus.</title>
        <authorList>
            <person name="Ropars J."/>
            <person name="Sedzielewska K."/>
            <person name="Noel J."/>
            <person name="Charron P."/>
            <person name="Farinelli L."/>
            <person name="Marton T."/>
            <person name="Kruger M."/>
            <person name="Pelin A."/>
            <person name="Brachmann A."/>
            <person name="Corradi N."/>
        </authorList>
    </citation>
    <scope>NUCLEOTIDE SEQUENCE [LARGE SCALE GENOMIC DNA]</scope>
    <source>
        <strain evidence="1 2">A4</strain>
    </source>
</reference>
<keyword evidence="2" id="KW-1185">Reference proteome</keyword>
<protein>
    <submittedName>
        <fullName evidence="1">Uncharacterized protein</fullName>
    </submittedName>
</protein>
<proteinExistence type="predicted"/>
<dbReference type="AlphaFoldDB" id="A0A2I1G8Y8"/>
<organism evidence="1 2">
    <name type="scientific">Rhizophagus irregularis</name>
    <dbReference type="NCBI Taxonomy" id="588596"/>
    <lineage>
        <taxon>Eukaryota</taxon>
        <taxon>Fungi</taxon>
        <taxon>Fungi incertae sedis</taxon>
        <taxon>Mucoromycota</taxon>
        <taxon>Glomeromycotina</taxon>
        <taxon>Glomeromycetes</taxon>
        <taxon>Glomerales</taxon>
        <taxon>Glomeraceae</taxon>
        <taxon>Rhizophagus</taxon>
    </lineage>
</organism>
<sequence length="413" mass="48730">MELVNIDDENSFNPTPTLKSSPLPIKFISFDLEDKNCIYCGNEYIKALFCRQYYCKKCLSIYINDINDNNIYLDVYIYTMDLECNEHEISKLKVPQSIQECCKNCVRILCFKQIYGYISDFGLDENNRTIYNNVIESEKNCKLCRKPLYQGTDIKIMMQFKLCSACYLISSGFIESTLFKKQIPIKLYLPWWYNSSFCNICRTKLKFTSDCQKYCVDCYIFYIGCRYCLTTNIIFGLTDQSQCRKCKRISLIIDSTEYNGLDDFLLNNIIYDIEFANSVKIDEYFEPQNILNSIFLIKNSIRDSTLTMHKFPKQMSWSELESKVLSSRKRKRCIWFDEADMCLSLYLNQNKDKIEKLNDPHSAVKVGLWNNASKWMLTNGYSYSADQCYHRWKNNKLHFVNGILRKSSNKKTE</sequence>
<accession>A0A2I1G8Y8</accession>
<comment type="caution">
    <text evidence="1">The sequence shown here is derived from an EMBL/GenBank/DDBJ whole genome shotgun (WGS) entry which is preliminary data.</text>
</comment>
<dbReference type="VEuPathDB" id="FungiDB:RhiirA1_480504"/>
<gene>
    <name evidence="1" type="ORF">RhiirA4_457031</name>
</gene>
<dbReference type="VEuPathDB" id="FungiDB:FUN_012386"/>
<dbReference type="VEuPathDB" id="FungiDB:RhiirFUN_014728"/>
<dbReference type="EMBL" id="LLXI01000235">
    <property type="protein sequence ID" value="PKY43098.1"/>
    <property type="molecule type" value="Genomic_DNA"/>
</dbReference>
<evidence type="ECO:0000313" key="2">
    <source>
        <dbReference type="Proteomes" id="UP000234323"/>
    </source>
</evidence>
<dbReference type="Proteomes" id="UP000234323">
    <property type="component" value="Unassembled WGS sequence"/>
</dbReference>
<name>A0A2I1G8Y8_9GLOM</name>